<reference evidence="7 8" key="1">
    <citation type="journal article" date="2014" name="PLoS ONE">
        <title>Genome Information of Methylobacterium oryzae, a Plant-Probiotic Methylotroph in the Phyllosphere.</title>
        <authorList>
            <person name="Kwak M.J."/>
            <person name="Jeong H."/>
            <person name="Madhaiyan M."/>
            <person name="Lee Y."/>
            <person name="Sa T.M."/>
            <person name="Oh T.K."/>
            <person name="Kim J.F."/>
        </authorList>
    </citation>
    <scope>NUCLEOTIDE SEQUENCE [LARGE SCALE GENOMIC DNA]</scope>
    <source>
        <strain evidence="7 8">CBMB20</strain>
    </source>
</reference>
<dbReference type="InterPro" id="IPR014284">
    <property type="entry name" value="RNA_pol_sigma-70_dom"/>
</dbReference>
<dbReference type="NCBIfam" id="TIGR02937">
    <property type="entry name" value="sigma70-ECF"/>
    <property type="match status" value="1"/>
</dbReference>
<evidence type="ECO:0000256" key="4">
    <source>
        <dbReference type="ARBA" id="ARBA00023163"/>
    </source>
</evidence>
<comment type="similarity">
    <text evidence="1">Belongs to the sigma-70 factor family. ECF subfamily.</text>
</comment>
<dbReference type="InterPro" id="IPR013325">
    <property type="entry name" value="RNA_pol_sigma_r2"/>
</dbReference>
<dbReference type="eggNOG" id="COG1595">
    <property type="taxonomic scope" value="Bacteria"/>
</dbReference>
<evidence type="ECO:0000256" key="1">
    <source>
        <dbReference type="ARBA" id="ARBA00010641"/>
    </source>
</evidence>
<dbReference type="Proteomes" id="UP000029492">
    <property type="component" value="Chromosome"/>
</dbReference>
<evidence type="ECO:0000256" key="2">
    <source>
        <dbReference type="ARBA" id="ARBA00023015"/>
    </source>
</evidence>
<dbReference type="GO" id="GO:0016987">
    <property type="term" value="F:sigma factor activity"/>
    <property type="evidence" value="ECO:0007669"/>
    <property type="project" value="UniProtKB-KW"/>
</dbReference>
<dbReference type="Pfam" id="PF22029">
    <property type="entry name" value="PhyR_sigma2"/>
    <property type="match status" value="1"/>
</dbReference>
<evidence type="ECO:0000313" key="8">
    <source>
        <dbReference type="Proteomes" id="UP000029492"/>
    </source>
</evidence>
<dbReference type="Pfam" id="PF08281">
    <property type="entry name" value="Sigma70_r4_2"/>
    <property type="match status" value="1"/>
</dbReference>
<dbReference type="InterPro" id="IPR013324">
    <property type="entry name" value="RNA_pol_sigma_r3/r4-like"/>
</dbReference>
<dbReference type="SUPFAM" id="SSF88659">
    <property type="entry name" value="Sigma3 and sigma4 domains of RNA polymerase sigma factors"/>
    <property type="match status" value="1"/>
</dbReference>
<dbReference type="Gene3D" id="1.10.10.10">
    <property type="entry name" value="Winged helix-like DNA-binding domain superfamily/Winged helix DNA-binding domain"/>
    <property type="match status" value="1"/>
</dbReference>
<dbReference type="GO" id="GO:0006352">
    <property type="term" value="P:DNA-templated transcription initiation"/>
    <property type="evidence" value="ECO:0007669"/>
    <property type="project" value="InterPro"/>
</dbReference>
<evidence type="ECO:0000256" key="3">
    <source>
        <dbReference type="ARBA" id="ARBA00023082"/>
    </source>
</evidence>
<evidence type="ECO:0000313" key="7">
    <source>
        <dbReference type="EMBL" id="AIQ89393.1"/>
    </source>
</evidence>
<proteinExistence type="inferred from homology"/>
<dbReference type="AlphaFoldDB" id="A0A089NU99"/>
<evidence type="ECO:0000259" key="5">
    <source>
        <dbReference type="Pfam" id="PF08281"/>
    </source>
</evidence>
<dbReference type="PANTHER" id="PTHR43133:SF25">
    <property type="entry name" value="RNA POLYMERASE SIGMA FACTOR RFAY-RELATED"/>
    <property type="match status" value="1"/>
</dbReference>
<dbReference type="InterPro" id="IPR053866">
    <property type="entry name" value="PhyR_sigma2"/>
</dbReference>
<dbReference type="HOGENOM" id="CLU_047691_1_4_5"/>
<feature type="domain" description="PhyR sigma2" evidence="6">
    <location>
        <begin position="8"/>
        <end position="60"/>
    </location>
</feature>
<protein>
    <submittedName>
        <fullName evidence="7">ECF subfamily RNA polymerase sigma-24 factor</fullName>
    </submittedName>
</protein>
<dbReference type="PANTHER" id="PTHR43133">
    <property type="entry name" value="RNA POLYMERASE ECF-TYPE SIGMA FACTO"/>
    <property type="match status" value="1"/>
</dbReference>
<dbReference type="InterPro" id="IPR036388">
    <property type="entry name" value="WH-like_DNA-bd_sf"/>
</dbReference>
<dbReference type="KEGG" id="mor:MOC_1638"/>
<evidence type="ECO:0000259" key="6">
    <source>
        <dbReference type="Pfam" id="PF22029"/>
    </source>
</evidence>
<dbReference type="InterPro" id="IPR039425">
    <property type="entry name" value="RNA_pol_sigma-70-like"/>
</dbReference>
<sequence>MDDLAVLIEPQIPALRRYATALLRQREAADDLVQDTLERAIRAWPQRREGDLRAWLFAILRNRYLEDVRRRRGIEVGVEALDTITDAGTDPEAALGARDVLNGIAALPEEQRSVLLLVAVEDMSYAEVAAVLAVPVGTVMSRLSRARGRMRAFLDLAPTIVTGHLRRVK</sequence>
<dbReference type="GO" id="GO:0003677">
    <property type="term" value="F:DNA binding"/>
    <property type="evidence" value="ECO:0007669"/>
    <property type="project" value="InterPro"/>
</dbReference>
<dbReference type="InterPro" id="IPR013249">
    <property type="entry name" value="RNA_pol_sigma70_r4_t2"/>
</dbReference>
<gene>
    <name evidence="7" type="ORF">MOC_1638</name>
</gene>
<organism evidence="7 8">
    <name type="scientific">Methylobacterium oryzae CBMB20</name>
    <dbReference type="NCBI Taxonomy" id="693986"/>
    <lineage>
        <taxon>Bacteria</taxon>
        <taxon>Pseudomonadati</taxon>
        <taxon>Pseudomonadota</taxon>
        <taxon>Alphaproteobacteria</taxon>
        <taxon>Hyphomicrobiales</taxon>
        <taxon>Methylobacteriaceae</taxon>
        <taxon>Methylobacterium</taxon>
    </lineage>
</organism>
<dbReference type="EMBL" id="CP003811">
    <property type="protein sequence ID" value="AIQ89393.1"/>
    <property type="molecule type" value="Genomic_DNA"/>
</dbReference>
<keyword evidence="4" id="KW-0804">Transcription</keyword>
<dbReference type="SUPFAM" id="SSF88946">
    <property type="entry name" value="Sigma2 domain of RNA polymerase sigma factors"/>
    <property type="match status" value="1"/>
</dbReference>
<dbReference type="CDD" id="cd06171">
    <property type="entry name" value="Sigma70_r4"/>
    <property type="match status" value="1"/>
</dbReference>
<dbReference type="RefSeq" id="WP_043756456.1">
    <property type="nucleotide sequence ID" value="NZ_CP003811.1"/>
</dbReference>
<keyword evidence="3" id="KW-0731">Sigma factor</keyword>
<name>A0A089NU99_9HYPH</name>
<keyword evidence="8" id="KW-1185">Reference proteome</keyword>
<keyword evidence="2" id="KW-0805">Transcription regulation</keyword>
<feature type="domain" description="RNA polymerase sigma factor 70 region 4 type 2" evidence="5">
    <location>
        <begin position="100"/>
        <end position="150"/>
    </location>
</feature>
<dbReference type="Gene3D" id="1.10.1740.10">
    <property type="match status" value="1"/>
</dbReference>
<dbReference type="STRING" id="693986.MOC_1638"/>
<accession>A0A089NU99</accession>